<proteinExistence type="predicted"/>
<dbReference type="Proteomes" id="UP001488805">
    <property type="component" value="Unassembled WGS sequence"/>
</dbReference>
<name>A0AAW1EZJ7_ZOAVI</name>
<dbReference type="AlphaFoldDB" id="A0AAW1EZJ7"/>
<organism evidence="1 2">
    <name type="scientific">Zoarces viviparus</name>
    <name type="common">Viviparous eelpout</name>
    <name type="synonym">Blennius viviparus</name>
    <dbReference type="NCBI Taxonomy" id="48416"/>
    <lineage>
        <taxon>Eukaryota</taxon>
        <taxon>Metazoa</taxon>
        <taxon>Chordata</taxon>
        <taxon>Craniata</taxon>
        <taxon>Vertebrata</taxon>
        <taxon>Euteleostomi</taxon>
        <taxon>Actinopterygii</taxon>
        <taxon>Neopterygii</taxon>
        <taxon>Teleostei</taxon>
        <taxon>Neoteleostei</taxon>
        <taxon>Acanthomorphata</taxon>
        <taxon>Eupercaria</taxon>
        <taxon>Perciformes</taxon>
        <taxon>Cottioidei</taxon>
        <taxon>Zoarcales</taxon>
        <taxon>Zoarcidae</taxon>
        <taxon>Zoarcinae</taxon>
        <taxon>Zoarces</taxon>
    </lineage>
</organism>
<comment type="caution">
    <text evidence="1">The sequence shown here is derived from an EMBL/GenBank/DDBJ whole genome shotgun (WGS) entry which is preliminary data.</text>
</comment>
<evidence type="ECO:0000313" key="1">
    <source>
        <dbReference type="EMBL" id="KAK9527854.1"/>
    </source>
</evidence>
<sequence length="67" mass="7202">MELPVSNGLKDLAASTRRLLPQFGMVKECDRCVHQAGAAATCLCRLHSPLVGSRTRGRCTPLPQPEG</sequence>
<keyword evidence="2" id="KW-1185">Reference proteome</keyword>
<gene>
    <name evidence="1" type="ORF">VZT92_014379</name>
</gene>
<protein>
    <submittedName>
        <fullName evidence="1">Uncharacterized protein</fullName>
    </submittedName>
</protein>
<evidence type="ECO:0000313" key="2">
    <source>
        <dbReference type="Proteomes" id="UP001488805"/>
    </source>
</evidence>
<reference evidence="1 2" key="1">
    <citation type="journal article" date="2024" name="Genome Biol. Evol.">
        <title>Chromosome-level genome assembly of the viviparous eelpout Zoarces viviparus.</title>
        <authorList>
            <person name="Fuhrmann N."/>
            <person name="Brasseur M.V."/>
            <person name="Bakowski C.E."/>
            <person name="Podsiadlowski L."/>
            <person name="Prost S."/>
            <person name="Krehenwinkel H."/>
            <person name="Mayer C."/>
        </authorList>
    </citation>
    <scope>NUCLEOTIDE SEQUENCE [LARGE SCALE GENOMIC DNA]</scope>
    <source>
        <strain evidence="1">NO-MEL_2022_Ind0_liver</strain>
    </source>
</reference>
<accession>A0AAW1EZJ7</accession>
<dbReference type="EMBL" id="JBCEZU010000112">
    <property type="protein sequence ID" value="KAK9527854.1"/>
    <property type="molecule type" value="Genomic_DNA"/>
</dbReference>